<dbReference type="SUPFAM" id="SSF47240">
    <property type="entry name" value="Ferritin-like"/>
    <property type="match status" value="1"/>
</dbReference>
<dbReference type="EMBL" id="LNYG01000008">
    <property type="protein sequence ID" value="KTD11329.1"/>
    <property type="molecule type" value="Genomic_DNA"/>
</dbReference>
<name>A0A0W0UTX8_9GAMM</name>
<evidence type="ECO:0000313" key="2">
    <source>
        <dbReference type="Proteomes" id="UP000054715"/>
    </source>
</evidence>
<dbReference type="Proteomes" id="UP000054715">
    <property type="component" value="Unassembled WGS sequence"/>
</dbReference>
<dbReference type="AlphaFoldDB" id="A0A0W0UTX8"/>
<sequence>MATMVGTQEKFEDALYGLCELDYDVVEAYNTAIHRLDNATYKNRFREFKKNHQHLINEITDLFKEHHMVAPSGPDAKKLLIQGKVIFANLFGDEAILQVMLFNEKDLNTAFERLNCHEAKWKDATNVLEQGLGNERKHKHWLEAMLE</sequence>
<accession>A0A0W0UTX8</accession>
<gene>
    <name evidence="1" type="ORF">Ljam_0523</name>
</gene>
<organism evidence="1 2">
    <name type="scientific">Legionella jamestowniensis</name>
    <dbReference type="NCBI Taxonomy" id="455"/>
    <lineage>
        <taxon>Bacteria</taxon>
        <taxon>Pseudomonadati</taxon>
        <taxon>Pseudomonadota</taxon>
        <taxon>Gammaproteobacteria</taxon>
        <taxon>Legionellales</taxon>
        <taxon>Legionellaceae</taxon>
        <taxon>Legionella</taxon>
    </lineage>
</organism>
<comment type="caution">
    <text evidence="1">The sequence shown here is derived from an EMBL/GenBank/DDBJ whole genome shotgun (WGS) entry which is preliminary data.</text>
</comment>
<proteinExistence type="predicted"/>
<dbReference type="RefSeq" id="WP_074881664.1">
    <property type="nucleotide sequence ID" value="NZ_CAAAJF010000004.1"/>
</dbReference>
<dbReference type="PATRIC" id="fig|455.5.peg.555"/>
<reference evidence="1 2" key="1">
    <citation type="submission" date="2015-11" db="EMBL/GenBank/DDBJ databases">
        <title>Genomic analysis of 38 Legionella species identifies large and diverse effector repertoires.</title>
        <authorList>
            <person name="Burstein D."/>
            <person name="Amaro F."/>
            <person name="Zusman T."/>
            <person name="Lifshitz Z."/>
            <person name="Cohen O."/>
            <person name="Gilbert J.A."/>
            <person name="Pupko T."/>
            <person name="Shuman H.A."/>
            <person name="Segal G."/>
        </authorList>
    </citation>
    <scope>NUCLEOTIDE SEQUENCE [LARGE SCALE GENOMIC DNA]</scope>
    <source>
        <strain evidence="1 2">JA-26-G1-E2</strain>
    </source>
</reference>
<dbReference type="STRING" id="455.Ljam_0523"/>
<dbReference type="InterPro" id="IPR012347">
    <property type="entry name" value="Ferritin-like"/>
</dbReference>
<dbReference type="InterPro" id="IPR009078">
    <property type="entry name" value="Ferritin-like_SF"/>
</dbReference>
<dbReference type="Gene3D" id="1.20.1260.10">
    <property type="match status" value="1"/>
</dbReference>
<evidence type="ECO:0000313" key="1">
    <source>
        <dbReference type="EMBL" id="KTD11329.1"/>
    </source>
</evidence>
<evidence type="ECO:0008006" key="3">
    <source>
        <dbReference type="Google" id="ProtNLM"/>
    </source>
</evidence>
<protein>
    <recommendedName>
        <fullName evidence="3">DUF2383 domain-containing protein</fullName>
    </recommendedName>
</protein>
<dbReference type="OrthoDB" id="7166292at2"/>